<organism evidence="1 2">
    <name type="scientific">Loxostege sticticalis</name>
    <name type="common">Beet webworm moth</name>
    <dbReference type="NCBI Taxonomy" id="481309"/>
    <lineage>
        <taxon>Eukaryota</taxon>
        <taxon>Metazoa</taxon>
        <taxon>Ecdysozoa</taxon>
        <taxon>Arthropoda</taxon>
        <taxon>Hexapoda</taxon>
        <taxon>Insecta</taxon>
        <taxon>Pterygota</taxon>
        <taxon>Neoptera</taxon>
        <taxon>Endopterygota</taxon>
        <taxon>Lepidoptera</taxon>
        <taxon>Glossata</taxon>
        <taxon>Ditrysia</taxon>
        <taxon>Pyraloidea</taxon>
        <taxon>Crambidae</taxon>
        <taxon>Pyraustinae</taxon>
        <taxon>Loxostege</taxon>
    </lineage>
</organism>
<proteinExistence type="predicted"/>
<name>A0ABR3ICP6_LOXSC</name>
<sequence length="329" mass="37882">MLPLDNYECNIVSTLIRKFYRGSLDYSIDSQDLLQMTWSKQEEFLNATVKNPLIKRYPVKSEFGRLFFKKLLTFLEGSQEVHDDIYENLCTFMNTSPENFCYRHYIIGVGLNNIITLKETNNMVVNGTTGLRTWEAGIMLADWALCNIDLFKKKKVLELGSGVGLAGITVAKFCQPLRITLSDCHNDVLNALEENVAINFPSLERQQKADSILFQSSEQTIEVMNLDWNDTSNISNEVNPDIIFGSDIIYDPTIIEPLCDVLNTFCNRNENVQVFIAGVIRNAETLNMFLQKLDKMNLQYQRTTHSENVFVEWDLKVQRYLLKINKILL</sequence>
<dbReference type="InterPro" id="IPR029063">
    <property type="entry name" value="SAM-dependent_MTases_sf"/>
</dbReference>
<gene>
    <name evidence="1" type="ORF">ABMA27_014104</name>
</gene>
<evidence type="ECO:0000313" key="2">
    <source>
        <dbReference type="Proteomes" id="UP001549920"/>
    </source>
</evidence>
<dbReference type="EMBL" id="JBEUOH010000005">
    <property type="protein sequence ID" value="KAL0894042.1"/>
    <property type="molecule type" value="Genomic_DNA"/>
</dbReference>
<accession>A0ABR3ICP6</accession>
<evidence type="ECO:0008006" key="3">
    <source>
        <dbReference type="Google" id="ProtNLM"/>
    </source>
</evidence>
<comment type="caution">
    <text evidence="1">The sequence shown here is derived from an EMBL/GenBank/DDBJ whole genome shotgun (WGS) entry which is preliminary data.</text>
</comment>
<dbReference type="PANTHER" id="PTHR14614:SF130">
    <property type="entry name" value="PROTEIN-LYSINE N-METHYLTRANSFERASE EEF2KMT"/>
    <property type="match status" value="1"/>
</dbReference>
<dbReference type="InterPro" id="IPR019410">
    <property type="entry name" value="Methyltransf_16"/>
</dbReference>
<dbReference type="SUPFAM" id="SSF53335">
    <property type="entry name" value="S-adenosyl-L-methionine-dependent methyltransferases"/>
    <property type="match status" value="1"/>
</dbReference>
<dbReference type="Proteomes" id="UP001549920">
    <property type="component" value="Unassembled WGS sequence"/>
</dbReference>
<evidence type="ECO:0000313" key="1">
    <source>
        <dbReference type="EMBL" id="KAL0894042.1"/>
    </source>
</evidence>
<keyword evidence="2" id="KW-1185">Reference proteome</keyword>
<reference evidence="1 2" key="1">
    <citation type="submission" date="2024-06" db="EMBL/GenBank/DDBJ databases">
        <title>A chromosome-level genome assembly of beet webworm, Loxostege sticticalis.</title>
        <authorList>
            <person name="Zhang Y."/>
        </authorList>
    </citation>
    <scope>NUCLEOTIDE SEQUENCE [LARGE SCALE GENOMIC DNA]</scope>
    <source>
        <strain evidence="1">AQ026</strain>
        <tissue evidence="1">Whole body</tissue>
    </source>
</reference>
<dbReference type="Gene3D" id="3.40.50.150">
    <property type="entry name" value="Vaccinia Virus protein VP39"/>
    <property type="match status" value="1"/>
</dbReference>
<dbReference type="PANTHER" id="PTHR14614">
    <property type="entry name" value="HEPATOCELLULAR CARCINOMA-ASSOCIATED ANTIGEN"/>
    <property type="match status" value="1"/>
</dbReference>
<dbReference type="Pfam" id="PF10294">
    <property type="entry name" value="Methyltransf_16"/>
    <property type="match status" value="1"/>
</dbReference>
<protein>
    <recommendedName>
        <fullName evidence="3">FAM86 N-terminal domain-containing protein</fullName>
    </recommendedName>
</protein>